<evidence type="ECO:0000313" key="2">
    <source>
        <dbReference type="EMBL" id="KKK93763.1"/>
    </source>
</evidence>
<evidence type="ECO:0000259" key="1">
    <source>
        <dbReference type="Pfam" id="PF04466"/>
    </source>
</evidence>
<dbReference type="Pfam" id="PF04466">
    <property type="entry name" value="Terminase_3"/>
    <property type="match status" value="1"/>
</dbReference>
<dbReference type="InterPro" id="IPR027417">
    <property type="entry name" value="P-loop_NTPase"/>
</dbReference>
<reference evidence="2" key="1">
    <citation type="journal article" date="2015" name="Nature">
        <title>Complex archaea that bridge the gap between prokaryotes and eukaryotes.</title>
        <authorList>
            <person name="Spang A."/>
            <person name="Saw J.H."/>
            <person name="Jorgensen S.L."/>
            <person name="Zaremba-Niedzwiedzka K."/>
            <person name="Martijn J."/>
            <person name="Lind A.E."/>
            <person name="van Eijk R."/>
            <person name="Schleper C."/>
            <person name="Guy L."/>
            <person name="Ettema T.J."/>
        </authorList>
    </citation>
    <scope>NUCLEOTIDE SEQUENCE</scope>
</reference>
<dbReference type="EMBL" id="LAZR01047633">
    <property type="protein sequence ID" value="KKK93763.1"/>
    <property type="molecule type" value="Genomic_DNA"/>
</dbReference>
<dbReference type="Gene3D" id="3.40.50.300">
    <property type="entry name" value="P-loop containing nucleotide triphosphate hydrolases"/>
    <property type="match status" value="1"/>
</dbReference>
<dbReference type="InterPro" id="IPR035412">
    <property type="entry name" value="Terminase_L_N"/>
</dbReference>
<proteinExistence type="predicted"/>
<accession>A0A0F8ZIW8</accession>
<feature type="domain" description="Phage terminase large subunit N-terminal" evidence="1">
    <location>
        <begin position="34"/>
        <end position="130"/>
    </location>
</feature>
<protein>
    <recommendedName>
        <fullName evidence="1">Phage terminase large subunit N-terminal domain-containing protein</fullName>
    </recommendedName>
</protein>
<name>A0A0F8ZIW8_9ZZZZ</name>
<organism evidence="2">
    <name type="scientific">marine sediment metagenome</name>
    <dbReference type="NCBI Taxonomy" id="412755"/>
    <lineage>
        <taxon>unclassified sequences</taxon>
        <taxon>metagenomes</taxon>
        <taxon>ecological metagenomes</taxon>
    </lineage>
</organism>
<comment type="caution">
    <text evidence="2">The sequence shown here is derived from an EMBL/GenBank/DDBJ whole genome shotgun (WGS) entry which is preliminary data.</text>
</comment>
<gene>
    <name evidence="2" type="ORF">LCGC14_2689610</name>
</gene>
<feature type="non-terminal residue" evidence="2">
    <location>
        <position position="1"/>
    </location>
</feature>
<sequence>LKYIFPSGATLIFGYMGDPRAQGHKRHKSAWYQFIGFDQVEEIPLEQYKYMNSRLGRLEKNNWLPLRLWSTANPDGYEWVFNHFVKPETRDPDTYYIPATADDNPWIDLSALDRRLQKLDPISYQQLRLGVWGLSTSGGMFDPTQFKLKKLLPAGDPIQGVRYWDLAATDESEGGNPAYSAGVRMWRDLTTNLFYVDSVAHGRWGSMAVEDQLLAYAAYDRAFATEYNLPMIVTHIEQEPGASGKALADHYIRMLAGYAVFADRVTGPKEERAKPWSACVARGFAHLVQGDEEGSALWIEGYKNEHRRFPGGEYKDRVDASSGAFNALFELQDRPRVAY</sequence>
<dbReference type="AlphaFoldDB" id="A0A0F8ZIW8"/>